<comment type="similarity">
    <text evidence="2">Belongs to the syntaxin family.</text>
</comment>
<dbReference type="CDD" id="cd15849">
    <property type="entry name" value="SNARE_Sso1"/>
    <property type="match status" value="1"/>
</dbReference>
<feature type="compositionally biased region" description="Polar residues" evidence="6">
    <location>
        <begin position="41"/>
        <end position="53"/>
    </location>
</feature>
<dbReference type="Pfam" id="PF05739">
    <property type="entry name" value="SNARE"/>
    <property type="match status" value="1"/>
</dbReference>
<reference evidence="9 10" key="1">
    <citation type="submission" date="2014-04" db="EMBL/GenBank/DDBJ databases">
        <authorList>
            <consortium name="DOE Joint Genome Institute"/>
            <person name="Kuo A."/>
            <person name="Kohler A."/>
            <person name="Jargeat P."/>
            <person name="Nagy L.G."/>
            <person name="Floudas D."/>
            <person name="Copeland A."/>
            <person name="Barry K.W."/>
            <person name="Cichocki N."/>
            <person name="Veneault-Fourrey C."/>
            <person name="LaButti K."/>
            <person name="Lindquist E.A."/>
            <person name="Lipzen A."/>
            <person name="Lundell T."/>
            <person name="Morin E."/>
            <person name="Murat C."/>
            <person name="Sun H."/>
            <person name="Tunlid A."/>
            <person name="Henrissat B."/>
            <person name="Grigoriev I.V."/>
            <person name="Hibbett D.S."/>
            <person name="Martin F."/>
            <person name="Nordberg H.P."/>
            <person name="Cantor M.N."/>
            <person name="Hua S.X."/>
        </authorList>
    </citation>
    <scope>NUCLEOTIDE SEQUENCE [LARGE SCALE GENOMIC DNA]</scope>
    <source>
        <strain evidence="9 10">Ve08.2h10</strain>
    </source>
</reference>
<dbReference type="GO" id="GO:0012505">
    <property type="term" value="C:endomembrane system"/>
    <property type="evidence" value="ECO:0007669"/>
    <property type="project" value="TreeGrafter"/>
</dbReference>
<dbReference type="GO" id="GO:0005886">
    <property type="term" value="C:plasma membrane"/>
    <property type="evidence" value="ECO:0007669"/>
    <property type="project" value="TreeGrafter"/>
</dbReference>
<evidence type="ECO:0000256" key="7">
    <source>
        <dbReference type="SAM" id="Phobius"/>
    </source>
</evidence>
<comment type="subcellular location">
    <subcellularLocation>
        <location evidence="1">Membrane</location>
        <topology evidence="1">Single-pass type IV membrane protein</topology>
    </subcellularLocation>
</comment>
<dbReference type="Pfam" id="PF00804">
    <property type="entry name" value="Syntaxin"/>
    <property type="match status" value="1"/>
</dbReference>
<evidence type="ECO:0000256" key="6">
    <source>
        <dbReference type="SAM" id="MobiDB-lite"/>
    </source>
</evidence>
<dbReference type="InterPro" id="IPR010989">
    <property type="entry name" value="SNARE"/>
</dbReference>
<dbReference type="GO" id="GO:0006887">
    <property type="term" value="P:exocytosis"/>
    <property type="evidence" value="ECO:0007669"/>
    <property type="project" value="TreeGrafter"/>
</dbReference>
<dbReference type="GO" id="GO:0000149">
    <property type="term" value="F:SNARE binding"/>
    <property type="evidence" value="ECO:0007669"/>
    <property type="project" value="TreeGrafter"/>
</dbReference>
<evidence type="ECO:0000256" key="1">
    <source>
        <dbReference type="ARBA" id="ARBA00004211"/>
    </source>
</evidence>
<dbReference type="InterPro" id="IPR000727">
    <property type="entry name" value="T_SNARE_dom"/>
</dbReference>
<feature type="region of interest" description="Disordered" evidence="6">
    <location>
        <begin position="13"/>
        <end position="53"/>
    </location>
</feature>
<dbReference type="HOGENOM" id="CLU_042423_0_1_1"/>
<dbReference type="Gene3D" id="1.20.58.70">
    <property type="match status" value="1"/>
</dbReference>
<dbReference type="GO" id="GO:0006906">
    <property type="term" value="P:vesicle fusion"/>
    <property type="evidence" value="ECO:0007669"/>
    <property type="project" value="TreeGrafter"/>
</dbReference>
<reference evidence="10" key="2">
    <citation type="submission" date="2015-01" db="EMBL/GenBank/DDBJ databases">
        <title>Evolutionary Origins and Diversification of the Mycorrhizal Mutualists.</title>
        <authorList>
            <consortium name="DOE Joint Genome Institute"/>
            <consortium name="Mycorrhizal Genomics Consortium"/>
            <person name="Kohler A."/>
            <person name="Kuo A."/>
            <person name="Nagy L.G."/>
            <person name="Floudas D."/>
            <person name="Copeland A."/>
            <person name="Barry K.W."/>
            <person name="Cichocki N."/>
            <person name="Veneault-Fourrey C."/>
            <person name="LaButti K."/>
            <person name="Lindquist E.A."/>
            <person name="Lipzen A."/>
            <person name="Lundell T."/>
            <person name="Morin E."/>
            <person name="Murat C."/>
            <person name="Riley R."/>
            <person name="Ohm R."/>
            <person name="Sun H."/>
            <person name="Tunlid A."/>
            <person name="Henrissat B."/>
            <person name="Grigoriev I.V."/>
            <person name="Hibbett D.S."/>
            <person name="Martin F."/>
        </authorList>
    </citation>
    <scope>NUCLEOTIDE SEQUENCE [LARGE SCALE GENOMIC DNA]</scope>
    <source>
        <strain evidence="10">Ve08.2h10</strain>
    </source>
</reference>
<keyword evidence="5 7" id="KW-0472">Membrane</keyword>
<evidence type="ECO:0000256" key="2">
    <source>
        <dbReference type="ARBA" id="ARBA00009063"/>
    </source>
</evidence>
<organism evidence="9 10">
    <name type="scientific">Paxillus rubicundulus Ve08.2h10</name>
    <dbReference type="NCBI Taxonomy" id="930991"/>
    <lineage>
        <taxon>Eukaryota</taxon>
        <taxon>Fungi</taxon>
        <taxon>Dikarya</taxon>
        <taxon>Basidiomycota</taxon>
        <taxon>Agaricomycotina</taxon>
        <taxon>Agaricomycetes</taxon>
        <taxon>Agaricomycetidae</taxon>
        <taxon>Boletales</taxon>
        <taxon>Paxilineae</taxon>
        <taxon>Paxillaceae</taxon>
        <taxon>Paxillus</taxon>
    </lineage>
</organism>
<dbReference type="InterPro" id="IPR045242">
    <property type="entry name" value="Syntaxin"/>
</dbReference>
<dbReference type="GO" id="GO:0031201">
    <property type="term" value="C:SNARE complex"/>
    <property type="evidence" value="ECO:0007669"/>
    <property type="project" value="TreeGrafter"/>
</dbReference>
<dbReference type="GO" id="GO:0005484">
    <property type="term" value="F:SNAP receptor activity"/>
    <property type="evidence" value="ECO:0007669"/>
    <property type="project" value="TreeGrafter"/>
</dbReference>
<dbReference type="InterPro" id="IPR006011">
    <property type="entry name" value="Syntaxin_N"/>
</dbReference>
<dbReference type="OrthoDB" id="10255013at2759"/>
<keyword evidence="10" id="KW-1185">Reference proteome</keyword>
<evidence type="ECO:0000256" key="3">
    <source>
        <dbReference type="ARBA" id="ARBA00022692"/>
    </source>
</evidence>
<dbReference type="GO" id="GO:0006886">
    <property type="term" value="P:intracellular protein transport"/>
    <property type="evidence" value="ECO:0007669"/>
    <property type="project" value="TreeGrafter"/>
</dbReference>
<dbReference type="SUPFAM" id="SSF47661">
    <property type="entry name" value="t-snare proteins"/>
    <property type="match status" value="1"/>
</dbReference>
<dbReference type="FunCoup" id="A0A0D0E3Q0">
    <property type="interactions" value="203"/>
</dbReference>
<keyword evidence="4 7" id="KW-1133">Transmembrane helix</keyword>
<name>A0A0D0E3Q0_9AGAM</name>
<proteinExistence type="inferred from homology"/>
<dbReference type="InParanoid" id="A0A0D0E3Q0"/>
<dbReference type="GO" id="GO:0048278">
    <property type="term" value="P:vesicle docking"/>
    <property type="evidence" value="ECO:0007669"/>
    <property type="project" value="TreeGrafter"/>
</dbReference>
<feature type="transmembrane region" description="Helical" evidence="7">
    <location>
        <begin position="292"/>
        <end position="313"/>
    </location>
</feature>
<protein>
    <recommendedName>
        <fullName evidence="8">t-SNARE coiled-coil homology domain-containing protein</fullName>
    </recommendedName>
</protein>
<feature type="domain" description="T-SNARE coiled-coil homology" evidence="8">
    <location>
        <begin position="217"/>
        <end position="279"/>
    </location>
</feature>
<dbReference type="EMBL" id="KN824878">
    <property type="protein sequence ID" value="KIK98856.1"/>
    <property type="molecule type" value="Genomic_DNA"/>
</dbReference>
<dbReference type="PANTHER" id="PTHR19957:SF307">
    <property type="entry name" value="PROTEIN SSO1-RELATED"/>
    <property type="match status" value="1"/>
</dbReference>
<dbReference type="PROSITE" id="PS50192">
    <property type="entry name" value="T_SNARE"/>
    <property type="match status" value="1"/>
</dbReference>
<keyword evidence="3 7" id="KW-0812">Transmembrane</keyword>
<evidence type="ECO:0000313" key="9">
    <source>
        <dbReference type="EMBL" id="KIK98856.1"/>
    </source>
</evidence>
<dbReference type="STRING" id="930991.A0A0D0E3Q0"/>
<gene>
    <name evidence="9" type="ORF">PAXRUDRAFT_823410</name>
</gene>
<dbReference type="PANTHER" id="PTHR19957">
    <property type="entry name" value="SYNTAXIN"/>
    <property type="match status" value="1"/>
</dbReference>
<evidence type="ECO:0000256" key="5">
    <source>
        <dbReference type="ARBA" id="ARBA00023136"/>
    </source>
</evidence>
<sequence length="324" mass="35860">MARDRLAALRAQRQVDAGQGAIEMQGVRLPSSQPAPVPPNGSHSQPPQDTSSMPTFYAEVTSIQEAISQFDSHVTAIADLHARSMNTLSEQDSAANTSRLAELTESTRALSTGLSRRIKALQAPIRSSTRQDAEIRKNRITLVHGKFVETLQRYQHVEQQYRQRYKDRAERQFKIIKPDATPEEVSAVVSGTQDGGNGMFLEAISSSNRYGDSRQAYREVQERHQDIQRIETTLVELGQLFNDMALLIDQQDNQIIDIEEKAAGVEANTQHGGREVGVAVEHARSARRRRWICFWITVVVILAAVGVGVGVYLSQHGSSSSSAN</sequence>
<evidence type="ECO:0000313" key="10">
    <source>
        <dbReference type="Proteomes" id="UP000054538"/>
    </source>
</evidence>
<dbReference type="SMART" id="SM00503">
    <property type="entry name" value="SynN"/>
    <property type="match status" value="1"/>
</dbReference>
<dbReference type="AlphaFoldDB" id="A0A0D0E3Q0"/>
<dbReference type="SMART" id="SM00397">
    <property type="entry name" value="t_SNARE"/>
    <property type="match status" value="1"/>
</dbReference>
<accession>A0A0D0E3Q0</accession>
<dbReference type="Proteomes" id="UP000054538">
    <property type="component" value="Unassembled WGS sequence"/>
</dbReference>
<evidence type="ECO:0000256" key="4">
    <source>
        <dbReference type="ARBA" id="ARBA00022989"/>
    </source>
</evidence>
<evidence type="ECO:0000259" key="8">
    <source>
        <dbReference type="PROSITE" id="PS50192"/>
    </source>
</evidence>